<feature type="transmembrane region" description="Helical" evidence="7">
    <location>
        <begin position="185"/>
        <end position="204"/>
    </location>
</feature>
<dbReference type="InterPro" id="IPR036259">
    <property type="entry name" value="MFS_trans_sf"/>
</dbReference>
<keyword evidence="9" id="KW-1185">Reference proteome</keyword>
<accession>A0ABW7H3F6</accession>
<comment type="caution">
    <text evidence="8">The sequence shown here is derived from an EMBL/GenBank/DDBJ whole genome shotgun (WGS) entry which is preliminary data.</text>
</comment>
<keyword evidence="4" id="KW-0813">Transport</keyword>
<evidence type="ECO:0000313" key="8">
    <source>
        <dbReference type="EMBL" id="MFG6468749.1"/>
    </source>
</evidence>
<evidence type="ECO:0000256" key="2">
    <source>
        <dbReference type="ARBA" id="ARBA00005982"/>
    </source>
</evidence>
<comment type="similarity">
    <text evidence="2">Belongs to the major facilitator superfamily. Proton-dependent oligopeptide transporter (POT/PTR) (TC 2.A.17) family.</text>
</comment>
<dbReference type="PROSITE" id="PS01022">
    <property type="entry name" value="PTR2_1"/>
    <property type="match status" value="1"/>
</dbReference>
<gene>
    <name evidence="8" type="ORF">ACG01O_19150</name>
</gene>
<reference evidence="8 9" key="1">
    <citation type="submission" date="2024-08" db="EMBL/GenBank/DDBJ databases">
        <authorList>
            <person name="Lu H."/>
        </authorList>
    </citation>
    <scope>NUCLEOTIDE SEQUENCE [LARGE SCALE GENOMIC DNA]</scope>
    <source>
        <strain evidence="8 9">BYS87W</strain>
    </source>
</reference>
<evidence type="ECO:0000256" key="3">
    <source>
        <dbReference type="ARBA" id="ARBA00022692"/>
    </source>
</evidence>
<evidence type="ECO:0000256" key="1">
    <source>
        <dbReference type="ARBA" id="ARBA00004141"/>
    </source>
</evidence>
<dbReference type="PANTHER" id="PTHR11654">
    <property type="entry name" value="OLIGOPEPTIDE TRANSPORTER-RELATED"/>
    <property type="match status" value="1"/>
</dbReference>
<evidence type="ECO:0000256" key="4">
    <source>
        <dbReference type="ARBA" id="ARBA00022856"/>
    </source>
</evidence>
<evidence type="ECO:0000256" key="6">
    <source>
        <dbReference type="ARBA" id="ARBA00023136"/>
    </source>
</evidence>
<feature type="transmembrane region" description="Helical" evidence="7">
    <location>
        <begin position="159"/>
        <end position="179"/>
    </location>
</feature>
<dbReference type="RefSeq" id="WP_394387008.1">
    <property type="nucleotide sequence ID" value="NZ_JBIGIB010000006.1"/>
</dbReference>
<protein>
    <submittedName>
        <fullName evidence="8">Oligopeptide:H+ symporter</fullName>
    </submittedName>
</protein>
<sequence length="516" mass="55975">MTTLSANPHAPAAAAKMPPQIPYIIGNEGCERFSFYGMRNILTMFLMTSLLMAVPEDLRKAEAKEVFHTFVIGVYFFPLLGGWLADRFFGKYPTIFWLSLLYCAGHACLAIFENNLRGFYFGLFLISLGSGGIKPLVSSFVGDQFDKSNRSLAQKVYDAFYWIINFGSFFASLLMPLILKKYGASIAFGLPGVLMALATLILWSGRHKYVHEPARGANPHSFLKVVLTALKAGGLGLSVAVLGLGLAAYSLSQMGSLGFVPAVCLALVLVMAFGGVGAALQLERARGVHPDDAVDGVRAVLRVLVLFALVTPFWSLFDQKASTWVLQANQMTKPEWFESSMMQALNPALVMILIPFNNLVLYPLLERTGVRVTALRRMGAGIALAGAAWIVAGVLQLWLDAGNAVSIVWQMLPYALLTLGEVLVSATGLEFAYSQAPLSMKGTIMSFWSLSVTVGNLWVLLSNISIKSPSALAAIQSTGYSETACLMFFFAGFALVAAAVFGLVARRYPMLNNYRG</sequence>
<name>A0ABW7H3F6_9BURK</name>
<feature type="transmembrane region" description="Helical" evidence="7">
    <location>
        <begin position="486"/>
        <end position="505"/>
    </location>
</feature>
<keyword evidence="4" id="KW-0571">Peptide transport</keyword>
<dbReference type="Gene3D" id="1.20.1250.20">
    <property type="entry name" value="MFS general substrate transporter like domains"/>
    <property type="match status" value="1"/>
</dbReference>
<feature type="transmembrane region" description="Helical" evidence="7">
    <location>
        <begin position="344"/>
        <end position="365"/>
    </location>
</feature>
<dbReference type="NCBIfam" id="TIGR00924">
    <property type="entry name" value="yjdL_sub1_fam"/>
    <property type="match status" value="1"/>
</dbReference>
<evidence type="ECO:0000256" key="7">
    <source>
        <dbReference type="SAM" id="Phobius"/>
    </source>
</evidence>
<feature type="transmembrane region" description="Helical" evidence="7">
    <location>
        <begin position="92"/>
        <end position="112"/>
    </location>
</feature>
<dbReference type="Proteomes" id="UP001606303">
    <property type="component" value="Unassembled WGS sequence"/>
</dbReference>
<feature type="transmembrane region" description="Helical" evidence="7">
    <location>
        <begin position="445"/>
        <end position="466"/>
    </location>
</feature>
<dbReference type="InterPro" id="IPR005279">
    <property type="entry name" value="Dipep/tripep_permease"/>
</dbReference>
<keyword evidence="5 7" id="KW-1133">Transmembrane helix</keyword>
<keyword evidence="6 7" id="KW-0472">Membrane</keyword>
<feature type="transmembrane region" description="Helical" evidence="7">
    <location>
        <begin position="66"/>
        <end position="85"/>
    </location>
</feature>
<feature type="transmembrane region" description="Helical" evidence="7">
    <location>
        <begin position="33"/>
        <end position="54"/>
    </location>
</feature>
<dbReference type="InterPro" id="IPR000109">
    <property type="entry name" value="POT_fam"/>
</dbReference>
<feature type="transmembrane region" description="Helical" evidence="7">
    <location>
        <begin position="257"/>
        <end position="279"/>
    </location>
</feature>
<dbReference type="InterPro" id="IPR018456">
    <property type="entry name" value="PTR2_symporter_CS"/>
</dbReference>
<organism evidence="8 9">
    <name type="scientific">Pelomonas baiyunensis</name>
    <dbReference type="NCBI Taxonomy" id="3299026"/>
    <lineage>
        <taxon>Bacteria</taxon>
        <taxon>Pseudomonadati</taxon>
        <taxon>Pseudomonadota</taxon>
        <taxon>Betaproteobacteria</taxon>
        <taxon>Burkholderiales</taxon>
        <taxon>Sphaerotilaceae</taxon>
        <taxon>Roseateles</taxon>
    </lineage>
</organism>
<feature type="transmembrane region" description="Helical" evidence="7">
    <location>
        <begin position="225"/>
        <end position="251"/>
    </location>
</feature>
<evidence type="ECO:0000313" key="9">
    <source>
        <dbReference type="Proteomes" id="UP001606303"/>
    </source>
</evidence>
<keyword evidence="3 7" id="KW-0812">Transmembrane</keyword>
<keyword evidence="4" id="KW-0653">Protein transport</keyword>
<comment type="subcellular location">
    <subcellularLocation>
        <location evidence="1">Membrane</location>
        <topology evidence="1">Multi-pass membrane protein</topology>
    </subcellularLocation>
</comment>
<feature type="transmembrane region" description="Helical" evidence="7">
    <location>
        <begin position="411"/>
        <end position="433"/>
    </location>
</feature>
<dbReference type="SUPFAM" id="SSF103473">
    <property type="entry name" value="MFS general substrate transporter"/>
    <property type="match status" value="1"/>
</dbReference>
<evidence type="ECO:0000256" key="5">
    <source>
        <dbReference type="ARBA" id="ARBA00022989"/>
    </source>
</evidence>
<dbReference type="EMBL" id="JBIGIB010000006">
    <property type="protein sequence ID" value="MFG6468749.1"/>
    <property type="molecule type" value="Genomic_DNA"/>
</dbReference>
<proteinExistence type="inferred from homology"/>
<feature type="transmembrane region" description="Helical" evidence="7">
    <location>
        <begin position="377"/>
        <end position="399"/>
    </location>
</feature>
<dbReference type="Pfam" id="PF00854">
    <property type="entry name" value="PTR2"/>
    <property type="match status" value="1"/>
</dbReference>
<feature type="transmembrane region" description="Helical" evidence="7">
    <location>
        <begin position="299"/>
        <end position="317"/>
    </location>
</feature>